<sequence>MQCHDWHEDSAMPMNDYDNNLIIDMDWISESHPTNFACHHTIHESILPPLYYETKTKEPNITLQ</sequence>
<dbReference type="AlphaFoldDB" id="A0A0A8XVN2"/>
<evidence type="ECO:0000313" key="1">
    <source>
        <dbReference type="EMBL" id="JAD16818.1"/>
    </source>
</evidence>
<protein>
    <submittedName>
        <fullName evidence="1">Uncharacterized protein</fullName>
    </submittedName>
</protein>
<accession>A0A0A8XVN2</accession>
<name>A0A0A8XVN2_ARUDO</name>
<organism evidence="1">
    <name type="scientific">Arundo donax</name>
    <name type="common">Giant reed</name>
    <name type="synonym">Donax arundinaceus</name>
    <dbReference type="NCBI Taxonomy" id="35708"/>
    <lineage>
        <taxon>Eukaryota</taxon>
        <taxon>Viridiplantae</taxon>
        <taxon>Streptophyta</taxon>
        <taxon>Embryophyta</taxon>
        <taxon>Tracheophyta</taxon>
        <taxon>Spermatophyta</taxon>
        <taxon>Magnoliopsida</taxon>
        <taxon>Liliopsida</taxon>
        <taxon>Poales</taxon>
        <taxon>Poaceae</taxon>
        <taxon>PACMAD clade</taxon>
        <taxon>Arundinoideae</taxon>
        <taxon>Arundineae</taxon>
        <taxon>Arundo</taxon>
    </lineage>
</organism>
<dbReference type="EMBL" id="GBRH01281077">
    <property type="protein sequence ID" value="JAD16818.1"/>
    <property type="molecule type" value="Transcribed_RNA"/>
</dbReference>
<reference evidence="1" key="1">
    <citation type="submission" date="2014-09" db="EMBL/GenBank/DDBJ databases">
        <authorList>
            <person name="Magalhaes I.L.F."/>
            <person name="Oliveira U."/>
            <person name="Santos F.R."/>
            <person name="Vidigal T.H.D.A."/>
            <person name="Brescovit A.D."/>
            <person name="Santos A.J."/>
        </authorList>
    </citation>
    <scope>NUCLEOTIDE SEQUENCE</scope>
    <source>
        <tissue evidence="1">Shoot tissue taken approximately 20 cm above the soil surface</tissue>
    </source>
</reference>
<reference evidence="1" key="2">
    <citation type="journal article" date="2015" name="Data Brief">
        <title>Shoot transcriptome of the giant reed, Arundo donax.</title>
        <authorList>
            <person name="Barrero R.A."/>
            <person name="Guerrero F.D."/>
            <person name="Moolhuijzen P."/>
            <person name="Goolsby J.A."/>
            <person name="Tidwell J."/>
            <person name="Bellgard S.E."/>
            <person name="Bellgard M.I."/>
        </authorList>
    </citation>
    <scope>NUCLEOTIDE SEQUENCE</scope>
    <source>
        <tissue evidence="1">Shoot tissue taken approximately 20 cm above the soil surface</tissue>
    </source>
</reference>
<proteinExistence type="predicted"/>